<sequence>MSPTKWDGPELIWRGKPSEAPSCSSVGLWPPLSHWGDDSVTYYAVGDFYSDLKPGGACPGCACTPPQCAMPEYLAYTVLELDDPRNRPGERCEADLYFGAFDGFETAGAWDGTCLRHDAVPAAPLATAFVHPSASAALCEPFTSPAGLDALVDTVWRVCGKSFSLERECDDSVERCMPAAPEGFRYCLTLLTEGEPYDEPTQCPPSYPERSQVFRYISGCDPCACTTVTPPECTVSLSRYRDPECNDLISTDTVFEPDEGGHWAMHGRTCLEMPAEGTVGGVSATAVTHREGACEVAGGDQVAEPQLEGRYVLCCEAAPGG</sequence>
<accession>A0A150RZW3</accession>
<dbReference type="EMBL" id="JEMB01001733">
    <property type="protein sequence ID" value="KYF85338.1"/>
    <property type="molecule type" value="Genomic_DNA"/>
</dbReference>
<dbReference type="Proteomes" id="UP000075635">
    <property type="component" value="Unassembled WGS sequence"/>
</dbReference>
<organism evidence="1 2">
    <name type="scientific">Sorangium cellulosum</name>
    <name type="common">Polyangium cellulosum</name>
    <dbReference type="NCBI Taxonomy" id="56"/>
    <lineage>
        <taxon>Bacteria</taxon>
        <taxon>Pseudomonadati</taxon>
        <taxon>Myxococcota</taxon>
        <taxon>Polyangia</taxon>
        <taxon>Polyangiales</taxon>
        <taxon>Polyangiaceae</taxon>
        <taxon>Sorangium</taxon>
    </lineage>
</organism>
<evidence type="ECO:0000313" key="2">
    <source>
        <dbReference type="Proteomes" id="UP000075635"/>
    </source>
</evidence>
<dbReference type="AlphaFoldDB" id="A0A150RZW3"/>
<reference evidence="1 2" key="1">
    <citation type="submission" date="2014-02" db="EMBL/GenBank/DDBJ databases">
        <title>The small core and large imbalanced accessory genome model reveals a collaborative survival strategy of Sorangium cellulosum strains in nature.</title>
        <authorList>
            <person name="Han K."/>
            <person name="Peng R."/>
            <person name="Blom J."/>
            <person name="Li Y.-Z."/>
        </authorList>
    </citation>
    <scope>NUCLEOTIDE SEQUENCE [LARGE SCALE GENOMIC DNA]</scope>
    <source>
        <strain evidence="1 2">So0011-07</strain>
    </source>
</reference>
<gene>
    <name evidence="1" type="ORF">BE17_39560</name>
</gene>
<name>A0A150RZW3_SORCE</name>
<comment type="caution">
    <text evidence="1">The sequence shown here is derived from an EMBL/GenBank/DDBJ whole genome shotgun (WGS) entry which is preliminary data.</text>
</comment>
<proteinExistence type="predicted"/>
<protein>
    <submittedName>
        <fullName evidence="1">Uncharacterized protein</fullName>
    </submittedName>
</protein>
<evidence type="ECO:0000313" key="1">
    <source>
        <dbReference type="EMBL" id="KYF85338.1"/>
    </source>
</evidence>